<dbReference type="Proteomes" id="UP001205063">
    <property type="component" value="Unassembled WGS sequence"/>
</dbReference>
<dbReference type="AlphaFoldDB" id="A0AAW5KGA8"/>
<evidence type="ECO:0000256" key="1">
    <source>
        <dbReference type="SAM" id="SignalP"/>
    </source>
</evidence>
<feature type="chain" id="PRO_5043610721" evidence="1">
    <location>
        <begin position="31"/>
        <end position="68"/>
    </location>
</feature>
<name>A0AAW5KGA8_9FIRM</name>
<reference evidence="2" key="1">
    <citation type="submission" date="2022-06" db="EMBL/GenBank/DDBJ databases">
        <title>Isolation of gut microbiota from human fecal samples.</title>
        <authorList>
            <person name="Pamer E.G."/>
            <person name="Barat B."/>
            <person name="Waligurski E."/>
            <person name="Medina S."/>
            <person name="Paddock L."/>
            <person name="Mostad J."/>
        </authorList>
    </citation>
    <scope>NUCLEOTIDE SEQUENCE</scope>
    <source>
        <strain evidence="2">DFI.7.96</strain>
    </source>
</reference>
<feature type="non-terminal residue" evidence="2">
    <location>
        <position position="68"/>
    </location>
</feature>
<evidence type="ECO:0000313" key="2">
    <source>
        <dbReference type="EMBL" id="MCQ4950977.1"/>
    </source>
</evidence>
<proteinExistence type="predicted"/>
<organism evidence="2 3">
    <name type="scientific">Bittarella massiliensis</name>
    <name type="common">ex Durand et al. 2017</name>
    <dbReference type="NCBI Taxonomy" id="1720313"/>
    <lineage>
        <taxon>Bacteria</taxon>
        <taxon>Bacillati</taxon>
        <taxon>Bacillota</taxon>
        <taxon>Clostridia</taxon>
        <taxon>Eubacteriales</taxon>
        <taxon>Oscillospiraceae</taxon>
        <taxon>Bittarella (ex Durand et al. 2017)</taxon>
    </lineage>
</organism>
<evidence type="ECO:0000313" key="3">
    <source>
        <dbReference type="Proteomes" id="UP001205063"/>
    </source>
</evidence>
<protein>
    <submittedName>
        <fullName evidence="2">Uncharacterized protein</fullName>
    </submittedName>
</protein>
<keyword evidence="1" id="KW-0732">Signal</keyword>
<dbReference type="RefSeq" id="WP_256137035.1">
    <property type="nucleotide sequence ID" value="NZ_JANGAB010000517.1"/>
</dbReference>
<feature type="signal peptide" evidence="1">
    <location>
        <begin position="1"/>
        <end position="30"/>
    </location>
</feature>
<dbReference type="EMBL" id="JANGAB010000517">
    <property type="protein sequence ID" value="MCQ4950977.1"/>
    <property type="molecule type" value="Genomic_DNA"/>
</dbReference>
<accession>A0AAW5KGA8</accession>
<gene>
    <name evidence="2" type="ORF">NE646_15270</name>
</gene>
<sequence length="68" mass="7224">MQGTLANVVKRLCKMGLTALLFSLHPPAGAAEAVATACFASTCREVGGCLYLGALYWRGRRDLPPDRG</sequence>
<comment type="caution">
    <text evidence="2">The sequence shown here is derived from an EMBL/GenBank/DDBJ whole genome shotgun (WGS) entry which is preliminary data.</text>
</comment>